<dbReference type="Gene3D" id="3.90.25.10">
    <property type="entry name" value="UDP-galactose 4-epimerase, domain 1"/>
    <property type="match status" value="1"/>
</dbReference>
<protein>
    <recommendedName>
        <fullName evidence="3">NmrA-like domain-containing protein</fullName>
    </recommendedName>
</protein>
<organism evidence="4 5">
    <name type="scientific">Aspergillus sclerotiicarbonarius (strain CBS 121057 / IBT 28362)</name>
    <dbReference type="NCBI Taxonomy" id="1448318"/>
    <lineage>
        <taxon>Eukaryota</taxon>
        <taxon>Fungi</taxon>
        <taxon>Dikarya</taxon>
        <taxon>Ascomycota</taxon>
        <taxon>Pezizomycotina</taxon>
        <taxon>Eurotiomycetes</taxon>
        <taxon>Eurotiomycetidae</taxon>
        <taxon>Eurotiales</taxon>
        <taxon>Aspergillaceae</taxon>
        <taxon>Aspergillus</taxon>
        <taxon>Aspergillus subgen. Circumdati</taxon>
    </lineage>
</organism>
<dbReference type="AlphaFoldDB" id="A0A319E1I9"/>
<feature type="non-terminal residue" evidence="4">
    <location>
        <position position="1"/>
    </location>
</feature>
<accession>A0A319E1I9</accession>
<dbReference type="GO" id="GO:0005634">
    <property type="term" value="C:nucleus"/>
    <property type="evidence" value="ECO:0007669"/>
    <property type="project" value="TreeGrafter"/>
</dbReference>
<comment type="similarity">
    <text evidence="1">Belongs to the NmrA-type oxidoreductase family.</text>
</comment>
<feature type="domain" description="NmrA-like" evidence="3">
    <location>
        <begin position="3"/>
        <end position="79"/>
    </location>
</feature>
<evidence type="ECO:0000259" key="3">
    <source>
        <dbReference type="Pfam" id="PF05368"/>
    </source>
</evidence>
<dbReference type="PANTHER" id="PTHR42748:SF7">
    <property type="entry name" value="NMRA LIKE REDOX SENSOR 1-RELATED"/>
    <property type="match status" value="1"/>
</dbReference>
<dbReference type="Pfam" id="PF05368">
    <property type="entry name" value="NmrA"/>
    <property type="match status" value="1"/>
</dbReference>
<evidence type="ECO:0000256" key="1">
    <source>
        <dbReference type="ARBA" id="ARBA00006328"/>
    </source>
</evidence>
<evidence type="ECO:0000313" key="4">
    <source>
        <dbReference type="EMBL" id="PYI00318.1"/>
    </source>
</evidence>
<name>A0A319E1I9_ASPSB</name>
<dbReference type="PANTHER" id="PTHR42748">
    <property type="entry name" value="NITROGEN METABOLITE REPRESSION PROTEIN NMRA FAMILY MEMBER"/>
    <property type="match status" value="1"/>
</dbReference>
<dbReference type="SUPFAM" id="SSF51735">
    <property type="entry name" value="NAD(P)-binding Rossmann-fold domains"/>
    <property type="match status" value="1"/>
</dbReference>
<reference evidence="4 5" key="1">
    <citation type="submission" date="2018-02" db="EMBL/GenBank/DDBJ databases">
        <title>The genomes of Aspergillus section Nigri reveals drivers in fungal speciation.</title>
        <authorList>
            <consortium name="DOE Joint Genome Institute"/>
            <person name="Vesth T.C."/>
            <person name="Nybo J."/>
            <person name="Theobald S."/>
            <person name="Brandl J."/>
            <person name="Frisvad J.C."/>
            <person name="Nielsen K.F."/>
            <person name="Lyhne E.K."/>
            <person name="Kogle M.E."/>
            <person name="Kuo A."/>
            <person name="Riley R."/>
            <person name="Clum A."/>
            <person name="Nolan M."/>
            <person name="Lipzen A."/>
            <person name="Salamov A."/>
            <person name="Henrissat B."/>
            <person name="Wiebenga A."/>
            <person name="De vries R.P."/>
            <person name="Grigoriev I.V."/>
            <person name="Mortensen U.H."/>
            <person name="Andersen M.R."/>
            <person name="Baker S.E."/>
        </authorList>
    </citation>
    <scope>NUCLEOTIDE SEQUENCE [LARGE SCALE GENOMIC DNA]</scope>
    <source>
        <strain evidence="4 5">CBS 121057</strain>
    </source>
</reference>
<dbReference type="EMBL" id="KZ826458">
    <property type="protein sequence ID" value="PYI00318.1"/>
    <property type="molecule type" value="Genomic_DNA"/>
</dbReference>
<dbReference type="Gene3D" id="3.40.50.720">
    <property type="entry name" value="NAD(P)-binding Rossmann-like Domain"/>
    <property type="match status" value="1"/>
</dbReference>
<proteinExistence type="inferred from homology"/>
<dbReference type="STRING" id="1448318.A0A319E1I9"/>
<dbReference type="VEuPathDB" id="FungiDB:BO78DRAFT_330299"/>
<evidence type="ECO:0000256" key="2">
    <source>
        <dbReference type="ARBA" id="ARBA00022857"/>
    </source>
</evidence>
<dbReference type="InterPro" id="IPR051164">
    <property type="entry name" value="NmrA-like_oxidored"/>
</dbReference>
<dbReference type="Proteomes" id="UP000248423">
    <property type="component" value="Unassembled WGS sequence"/>
</dbReference>
<keyword evidence="2" id="KW-0521">NADP</keyword>
<gene>
    <name evidence="4" type="ORF">BO78DRAFT_330299</name>
</gene>
<evidence type="ECO:0000313" key="5">
    <source>
        <dbReference type="Proteomes" id="UP000248423"/>
    </source>
</evidence>
<dbReference type="InterPro" id="IPR008030">
    <property type="entry name" value="NmrA-like"/>
</dbReference>
<keyword evidence="5" id="KW-1185">Reference proteome</keyword>
<dbReference type="OrthoDB" id="9997102at2759"/>
<dbReference type="InterPro" id="IPR036291">
    <property type="entry name" value="NAD(P)-bd_dom_sf"/>
</dbReference>
<sequence length="85" mass="9494">LVAVSDIGYFAADAFLNPDKYKGKAVSLAGDELTFDQMVQVFQQKTGQTLPTTFEFVCSLLLASIKDMGSMYQWFHDEGFQVDID</sequence>